<keyword evidence="8" id="KW-1185">Reference proteome</keyword>
<dbReference type="Proteomes" id="UP000712157">
    <property type="component" value="Unassembled WGS sequence"/>
</dbReference>
<dbReference type="PROSITE" id="PS50928">
    <property type="entry name" value="ABC_TM1"/>
    <property type="match status" value="1"/>
</dbReference>
<feature type="transmembrane region" description="Helical" evidence="5">
    <location>
        <begin position="94"/>
        <end position="113"/>
    </location>
</feature>
<name>A0A949K7E7_9FIRM</name>
<keyword evidence="2 5" id="KW-0812">Transmembrane</keyword>
<feature type="transmembrane region" description="Helical" evidence="5">
    <location>
        <begin position="281"/>
        <end position="302"/>
    </location>
</feature>
<dbReference type="EMBL" id="JAHQCW010000025">
    <property type="protein sequence ID" value="MBU9737833.1"/>
    <property type="molecule type" value="Genomic_DNA"/>
</dbReference>
<dbReference type="CDD" id="cd06261">
    <property type="entry name" value="TM_PBP2"/>
    <property type="match status" value="1"/>
</dbReference>
<evidence type="ECO:0000256" key="3">
    <source>
        <dbReference type="ARBA" id="ARBA00022989"/>
    </source>
</evidence>
<evidence type="ECO:0000256" key="2">
    <source>
        <dbReference type="ARBA" id="ARBA00022692"/>
    </source>
</evidence>
<reference evidence="7" key="1">
    <citation type="submission" date="2021-06" db="EMBL/GenBank/DDBJ databases">
        <title>Description of novel taxa of the family Lachnospiraceae.</title>
        <authorList>
            <person name="Chaplin A.V."/>
            <person name="Sokolova S.R."/>
            <person name="Pikina A.P."/>
            <person name="Korzhanova M."/>
            <person name="Belova V."/>
            <person name="Korostin D."/>
            <person name="Efimov B.A."/>
        </authorList>
    </citation>
    <scope>NUCLEOTIDE SEQUENCE</scope>
    <source>
        <strain evidence="7">ASD5720</strain>
    </source>
</reference>
<evidence type="ECO:0000256" key="1">
    <source>
        <dbReference type="ARBA" id="ARBA00004141"/>
    </source>
</evidence>
<dbReference type="InterPro" id="IPR035906">
    <property type="entry name" value="MetI-like_sf"/>
</dbReference>
<comment type="caution">
    <text evidence="7">The sequence shown here is derived from an EMBL/GenBank/DDBJ whole genome shotgun (WGS) entry which is preliminary data.</text>
</comment>
<gene>
    <name evidence="7" type="ORF">KTH89_14900</name>
</gene>
<feature type="transmembrane region" description="Helical" evidence="5">
    <location>
        <begin position="134"/>
        <end position="158"/>
    </location>
</feature>
<comment type="similarity">
    <text evidence="5">Belongs to the binding-protein-dependent transport system permease family.</text>
</comment>
<dbReference type="AlphaFoldDB" id="A0A949K7E7"/>
<evidence type="ECO:0000256" key="5">
    <source>
        <dbReference type="RuleBase" id="RU363032"/>
    </source>
</evidence>
<evidence type="ECO:0000256" key="4">
    <source>
        <dbReference type="ARBA" id="ARBA00023136"/>
    </source>
</evidence>
<keyword evidence="4 5" id="KW-0472">Membrane</keyword>
<protein>
    <submittedName>
        <fullName evidence="7">ABC transporter permease subunit</fullName>
    </submittedName>
</protein>
<dbReference type="PANTHER" id="PTHR43496">
    <property type="entry name" value="PROTEIN LPLB"/>
    <property type="match status" value="1"/>
</dbReference>
<comment type="subcellular location">
    <subcellularLocation>
        <location evidence="5">Cell membrane</location>
        <topology evidence="5">Multi-pass membrane protein</topology>
    </subcellularLocation>
    <subcellularLocation>
        <location evidence="1">Membrane</location>
        <topology evidence="1">Multi-pass membrane protein</topology>
    </subcellularLocation>
</comment>
<proteinExistence type="inferred from homology"/>
<dbReference type="Gene3D" id="1.10.3720.10">
    <property type="entry name" value="MetI-like"/>
    <property type="match status" value="1"/>
</dbReference>
<feature type="transmembrane region" description="Helical" evidence="5">
    <location>
        <begin position="28"/>
        <end position="48"/>
    </location>
</feature>
<dbReference type="Pfam" id="PF00528">
    <property type="entry name" value="BPD_transp_1"/>
    <property type="match status" value="1"/>
</dbReference>
<dbReference type="InterPro" id="IPR000515">
    <property type="entry name" value="MetI-like"/>
</dbReference>
<feature type="domain" description="ABC transmembrane type-1" evidence="6">
    <location>
        <begin position="88"/>
        <end position="302"/>
    </location>
</feature>
<feature type="transmembrane region" description="Helical" evidence="5">
    <location>
        <begin position="178"/>
        <end position="200"/>
    </location>
</feature>
<dbReference type="SUPFAM" id="SSF161098">
    <property type="entry name" value="MetI-like"/>
    <property type="match status" value="1"/>
</dbReference>
<evidence type="ECO:0000259" key="6">
    <source>
        <dbReference type="PROSITE" id="PS50928"/>
    </source>
</evidence>
<dbReference type="GO" id="GO:0005886">
    <property type="term" value="C:plasma membrane"/>
    <property type="evidence" value="ECO:0007669"/>
    <property type="project" value="UniProtKB-SubCell"/>
</dbReference>
<keyword evidence="3 5" id="KW-1133">Transmembrane helix</keyword>
<accession>A0A949K7E7</accession>
<dbReference type="PANTHER" id="PTHR43496:SF1">
    <property type="entry name" value="POLYGALACTURONAN_RHAMNOGALACTURONAN TRANSPORT SYSTEM PERMEASE PROTEIN YTEP"/>
    <property type="match status" value="1"/>
</dbReference>
<keyword evidence="5" id="KW-0813">Transport</keyword>
<sequence>MLMVNKKTIKPRKSFGQRVKVELSRHKYLYLMLIPVALYYIIFLYVPMYGSIIAFKDYRPDLGILGSPWVGLKHFKDFFTSIYAWRVIRNTLQISLGTLLFGFPAPIILALLLNEIRSKMFKKSVQTLTYLPHFISTVVICSIILNFTATDGVINSIITALGFEPIQFMIREEWFQPIYIGTTIWQQVGWDSIIYIAALAGIDQQLYEACRIDGGGRLRQLLTVTLPGILPTIVVMLIMNAGKIMSIGYEKILLLYNSNTYETADIISSFVYRRGIVDMNYSFASAVGLFNSVINLILLVSVNRICRKMTDNSLW</sequence>
<dbReference type="GO" id="GO:0055085">
    <property type="term" value="P:transmembrane transport"/>
    <property type="evidence" value="ECO:0007669"/>
    <property type="project" value="InterPro"/>
</dbReference>
<feature type="transmembrane region" description="Helical" evidence="5">
    <location>
        <begin position="221"/>
        <end position="239"/>
    </location>
</feature>
<evidence type="ECO:0000313" key="7">
    <source>
        <dbReference type="EMBL" id="MBU9737833.1"/>
    </source>
</evidence>
<evidence type="ECO:0000313" key="8">
    <source>
        <dbReference type="Proteomes" id="UP000712157"/>
    </source>
</evidence>
<organism evidence="7 8">
    <name type="scientific">Diplocloster agilis</name>
    <dbReference type="NCBI Taxonomy" id="2850323"/>
    <lineage>
        <taxon>Bacteria</taxon>
        <taxon>Bacillati</taxon>
        <taxon>Bacillota</taxon>
        <taxon>Clostridia</taxon>
        <taxon>Lachnospirales</taxon>
        <taxon>Lachnospiraceae</taxon>
        <taxon>Diplocloster</taxon>
    </lineage>
</organism>